<sequence>MMKIAVILRLNPVLSEEIELTEDERDIDREWIGLDLNPFDDQALEQAVLLKESYGAHVTAIALEDEGSNRMLKTALARDADAVYQIPVDIDEEESRSSRRVASAYAEAIQEVKPDVVMVGVLSTDDVYGELAPHLAGHLGWSQVSAVSDVRIDENKVIVRQEYSGGRAALLSLTTPTVIGVQAATQPPRFVSGSRLRELLKVEVPDLALDLDLLDDASEDAQLALPDLEDGAEMLEGEPEEISEQLYQLLKEKGFV</sequence>
<name>A0AAV2VZS6_9VIBR</name>
<dbReference type="InterPro" id="IPR012255">
    <property type="entry name" value="ETF_b"/>
</dbReference>
<evidence type="ECO:0000256" key="2">
    <source>
        <dbReference type="ARBA" id="ARBA00022448"/>
    </source>
</evidence>
<gene>
    <name evidence="5" type="ORF">VIBNISOn1_970133</name>
</gene>
<dbReference type="AlphaFoldDB" id="A0AAV2VZS6"/>
<accession>A0AAV2VZS6</accession>
<dbReference type="Gene3D" id="3.40.50.620">
    <property type="entry name" value="HUPs"/>
    <property type="match status" value="1"/>
</dbReference>
<dbReference type="PANTHER" id="PTHR21294">
    <property type="entry name" value="ELECTRON TRANSFER FLAVOPROTEIN BETA-SUBUNIT"/>
    <property type="match status" value="1"/>
</dbReference>
<feature type="domain" description="Electron transfer flavoprotein alpha/beta-subunit N-terminal" evidence="4">
    <location>
        <begin position="24"/>
        <end position="218"/>
    </location>
</feature>
<dbReference type="GO" id="GO:0009055">
    <property type="term" value="F:electron transfer activity"/>
    <property type="evidence" value="ECO:0007669"/>
    <property type="project" value="InterPro"/>
</dbReference>
<protein>
    <submittedName>
        <fullName evidence="5">Electron transfer flavoprotein subunit beta</fullName>
    </submittedName>
</protein>
<organism evidence="5 6">
    <name type="scientific">Vibrio nigripulchritudo SOn1</name>
    <dbReference type="NCBI Taxonomy" id="1238450"/>
    <lineage>
        <taxon>Bacteria</taxon>
        <taxon>Pseudomonadati</taxon>
        <taxon>Pseudomonadota</taxon>
        <taxon>Gammaproteobacteria</taxon>
        <taxon>Vibrionales</taxon>
        <taxon>Vibrionaceae</taxon>
        <taxon>Vibrio</taxon>
    </lineage>
</organism>
<evidence type="ECO:0000259" key="4">
    <source>
        <dbReference type="SMART" id="SM00893"/>
    </source>
</evidence>
<dbReference type="Pfam" id="PF01012">
    <property type="entry name" value="ETF"/>
    <property type="match status" value="1"/>
</dbReference>
<dbReference type="EMBL" id="CAOF01000194">
    <property type="protein sequence ID" value="CCO50109.1"/>
    <property type="molecule type" value="Genomic_DNA"/>
</dbReference>
<dbReference type="PANTHER" id="PTHR21294:SF8">
    <property type="entry name" value="ELECTRON TRANSFER FLAVOPROTEIN SUBUNIT BETA"/>
    <property type="match status" value="1"/>
</dbReference>
<dbReference type="Proteomes" id="UP000018211">
    <property type="component" value="Unassembled WGS sequence"/>
</dbReference>
<evidence type="ECO:0000313" key="6">
    <source>
        <dbReference type="Proteomes" id="UP000018211"/>
    </source>
</evidence>
<dbReference type="InterPro" id="IPR014729">
    <property type="entry name" value="Rossmann-like_a/b/a_fold"/>
</dbReference>
<keyword evidence="3" id="KW-0249">Electron transport</keyword>
<comment type="similarity">
    <text evidence="1">Belongs to the ETF beta-subunit/FixA family.</text>
</comment>
<comment type="caution">
    <text evidence="5">The sequence shown here is derived from an EMBL/GenBank/DDBJ whole genome shotgun (WGS) entry which is preliminary data.</text>
</comment>
<reference evidence="5 6" key="1">
    <citation type="journal article" date="2013" name="ISME J.">
        <title>Comparative genomics of pathogenic lineages of Vibrio nigripulchritudo identifies virulence-associated traits.</title>
        <authorList>
            <person name="Goudenege D."/>
            <person name="Labreuche Y."/>
            <person name="Krin E."/>
            <person name="Ansquer D."/>
            <person name="Mangenot S."/>
            <person name="Calteau A."/>
            <person name="Medigue C."/>
            <person name="Mazel D."/>
            <person name="Polz M.F."/>
            <person name="Le Roux F."/>
        </authorList>
    </citation>
    <scope>NUCLEOTIDE SEQUENCE [LARGE SCALE GENOMIC DNA]</scope>
    <source>
        <strain evidence="5 6">SOn1</strain>
    </source>
</reference>
<evidence type="ECO:0000256" key="3">
    <source>
        <dbReference type="ARBA" id="ARBA00022982"/>
    </source>
</evidence>
<keyword evidence="2" id="KW-0813">Transport</keyword>
<dbReference type="InterPro" id="IPR014730">
    <property type="entry name" value="ETF_a/b_N"/>
</dbReference>
<dbReference type="SUPFAM" id="SSF52402">
    <property type="entry name" value="Adenine nucleotide alpha hydrolases-like"/>
    <property type="match status" value="1"/>
</dbReference>
<proteinExistence type="inferred from homology"/>
<evidence type="ECO:0000313" key="5">
    <source>
        <dbReference type="EMBL" id="CCO50109.1"/>
    </source>
</evidence>
<evidence type="ECO:0000256" key="1">
    <source>
        <dbReference type="ARBA" id="ARBA00007557"/>
    </source>
</evidence>
<dbReference type="SMART" id="SM00893">
    <property type="entry name" value="ETF"/>
    <property type="match status" value="1"/>
</dbReference>